<dbReference type="PANTHER" id="PTHR10579">
    <property type="entry name" value="CALCIUM-ACTIVATED CHLORIDE CHANNEL REGULATOR"/>
    <property type="match status" value="1"/>
</dbReference>
<feature type="domain" description="VWFA" evidence="1">
    <location>
        <begin position="59"/>
        <end position="241"/>
    </location>
</feature>
<dbReference type="SMART" id="SM00327">
    <property type="entry name" value="VWA"/>
    <property type="match status" value="1"/>
</dbReference>
<dbReference type="InterPro" id="IPR036465">
    <property type="entry name" value="vWFA_dom_sf"/>
</dbReference>
<dbReference type="Pfam" id="PF00092">
    <property type="entry name" value="VWA"/>
    <property type="match status" value="1"/>
</dbReference>
<evidence type="ECO:0000259" key="1">
    <source>
        <dbReference type="PROSITE" id="PS50234"/>
    </source>
</evidence>
<sequence>MASPEPEAEAVPRAEADQLDLAVLPECKTVLCGARNTVRTLICIKTPPLASSASRAPIEVACVLDRSGSMRGAKLAFAKRACAKLVKHLDVQDTLHFIAYDQESQTIFTDGDLSEIGKENLKTQIHAVRPGGATNLFGGLQSAAHLLLGSSAGTPDEAKVKRIFLFSDGCVNSGVTDPAHICREVAAWTELGITTATFGIGADFDEPLMRGIAEAGKGRYTFLATAPDIPRLVSKSIHDLLKLFGSEAVLDIRGGMHTVVDKAYGGDDEDEEVSNASTGLLHLGDLHADNERMVLLELTSSPPGDFGPGRSIRAAEWMLSYLRNGATVQFSGTLELTTTADRGRAQEHPAVKAMFTLRRAADLEREVAEHLQQRNLIAARDVKTQQLLLLSQALSSLEGVEESYVLALQRAYQRAQRVAEQLQTSEDMELTRRQCVHECDRMDAMSLGGFSDGRDSSVCSDIADNDAFSTGSAGSVASILSIDSYSPREARIPQSQDSQAQQSRELTRRVSQGYMSRFWRWCSEQPCGCFHIRSLPYRPVPNVSSTDAPDPEEPR</sequence>
<organism evidence="2 3">
    <name type="scientific">Symbiodinium necroappetens</name>
    <dbReference type="NCBI Taxonomy" id="1628268"/>
    <lineage>
        <taxon>Eukaryota</taxon>
        <taxon>Sar</taxon>
        <taxon>Alveolata</taxon>
        <taxon>Dinophyceae</taxon>
        <taxon>Suessiales</taxon>
        <taxon>Symbiodiniaceae</taxon>
        <taxon>Symbiodinium</taxon>
    </lineage>
</organism>
<evidence type="ECO:0000313" key="2">
    <source>
        <dbReference type="EMBL" id="CAE7673688.1"/>
    </source>
</evidence>
<dbReference type="AlphaFoldDB" id="A0A812WB73"/>
<reference evidence="2" key="1">
    <citation type="submission" date="2021-02" db="EMBL/GenBank/DDBJ databases">
        <authorList>
            <person name="Dougan E. K."/>
            <person name="Rhodes N."/>
            <person name="Thang M."/>
            <person name="Chan C."/>
        </authorList>
    </citation>
    <scope>NUCLEOTIDE SEQUENCE</scope>
</reference>
<dbReference type="PROSITE" id="PS50234">
    <property type="entry name" value="VWFA"/>
    <property type="match status" value="1"/>
</dbReference>
<dbReference type="EMBL" id="CAJNJA010033030">
    <property type="protein sequence ID" value="CAE7673688.1"/>
    <property type="molecule type" value="Genomic_DNA"/>
</dbReference>
<name>A0A812WB73_9DINO</name>
<dbReference type="PANTHER" id="PTHR10579:SF43">
    <property type="entry name" value="ZINC FINGER (C3HC4-TYPE RING FINGER) FAMILY PROTEIN"/>
    <property type="match status" value="1"/>
</dbReference>
<dbReference type="Gene3D" id="3.40.50.410">
    <property type="entry name" value="von Willebrand factor, type A domain"/>
    <property type="match status" value="1"/>
</dbReference>
<dbReference type="InterPro" id="IPR051266">
    <property type="entry name" value="CLCR"/>
</dbReference>
<keyword evidence="3" id="KW-1185">Reference proteome</keyword>
<evidence type="ECO:0000313" key="3">
    <source>
        <dbReference type="Proteomes" id="UP000601435"/>
    </source>
</evidence>
<dbReference type="Proteomes" id="UP000601435">
    <property type="component" value="Unassembled WGS sequence"/>
</dbReference>
<comment type="caution">
    <text evidence="2">The sequence shown here is derived from an EMBL/GenBank/DDBJ whole genome shotgun (WGS) entry which is preliminary data.</text>
</comment>
<proteinExistence type="predicted"/>
<gene>
    <name evidence="2" type="primary">yfbK</name>
    <name evidence="2" type="ORF">SNEC2469_LOCUS19305</name>
</gene>
<protein>
    <submittedName>
        <fullName evidence="2">YfbK protein</fullName>
    </submittedName>
</protein>
<dbReference type="OrthoDB" id="687730at2759"/>
<accession>A0A812WB73</accession>
<dbReference type="SUPFAM" id="SSF53300">
    <property type="entry name" value="vWA-like"/>
    <property type="match status" value="1"/>
</dbReference>
<dbReference type="InterPro" id="IPR002035">
    <property type="entry name" value="VWF_A"/>
</dbReference>